<evidence type="ECO:0000313" key="1">
    <source>
        <dbReference type="EMBL" id="GGJ22495.1"/>
    </source>
</evidence>
<evidence type="ECO:0000313" key="2">
    <source>
        <dbReference type="Proteomes" id="UP000632222"/>
    </source>
</evidence>
<name>A0ABQ2CX67_9DEIO</name>
<reference evidence="2" key="1">
    <citation type="journal article" date="2019" name="Int. J. Syst. Evol. Microbiol.">
        <title>The Global Catalogue of Microorganisms (GCM) 10K type strain sequencing project: providing services to taxonomists for standard genome sequencing and annotation.</title>
        <authorList>
            <consortium name="The Broad Institute Genomics Platform"/>
            <consortium name="The Broad Institute Genome Sequencing Center for Infectious Disease"/>
            <person name="Wu L."/>
            <person name="Ma J."/>
        </authorList>
    </citation>
    <scope>NUCLEOTIDE SEQUENCE [LARGE SCALE GENOMIC DNA]</scope>
    <source>
        <strain evidence="2">JCM 14370</strain>
    </source>
</reference>
<comment type="caution">
    <text evidence="1">The sequence shown here is derived from an EMBL/GenBank/DDBJ whole genome shotgun (WGS) entry which is preliminary data.</text>
</comment>
<keyword evidence="2" id="KW-1185">Reference proteome</keyword>
<accession>A0ABQ2CX67</accession>
<organism evidence="1 2">
    <name type="scientific">Deinococcus roseus</name>
    <dbReference type="NCBI Taxonomy" id="392414"/>
    <lineage>
        <taxon>Bacteria</taxon>
        <taxon>Thermotogati</taxon>
        <taxon>Deinococcota</taxon>
        <taxon>Deinococci</taxon>
        <taxon>Deinococcales</taxon>
        <taxon>Deinococcaceae</taxon>
        <taxon>Deinococcus</taxon>
    </lineage>
</organism>
<sequence>MKRPVVLIVLLGLVGVLLGLKRQKPPRTVPGEKRTEKIDITPQVEAFEAGKTDQAHP</sequence>
<dbReference type="EMBL" id="BMOD01000002">
    <property type="protein sequence ID" value="GGJ22495.1"/>
    <property type="molecule type" value="Genomic_DNA"/>
</dbReference>
<dbReference type="Proteomes" id="UP000632222">
    <property type="component" value="Unassembled WGS sequence"/>
</dbReference>
<protein>
    <submittedName>
        <fullName evidence="1">Uncharacterized protein</fullName>
    </submittedName>
</protein>
<gene>
    <name evidence="1" type="ORF">GCM10008938_05950</name>
</gene>
<dbReference type="RefSeq" id="WP_188999699.1">
    <property type="nucleotide sequence ID" value="NZ_BMOD01000002.1"/>
</dbReference>
<proteinExistence type="predicted"/>